<dbReference type="Pfam" id="PF24473">
    <property type="entry name" value="CON_HrpB"/>
    <property type="match status" value="1"/>
</dbReference>
<dbReference type="Gene3D" id="3.40.50.300">
    <property type="entry name" value="P-loop containing nucleotide triphosphate hydrolases"/>
    <property type="match status" value="2"/>
</dbReference>
<dbReference type="InterPro" id="IPR011545">
    <property type="entry name" value="DEAD/DEAH_box_helicase_dom"/>
</dbReference>
<dbReference type="InterPro" id="IPR001650">
    <property type="entry name" value="Helicase_C-like"/>
</dbReference>
<organism evidence="8 9">
    <name type="scientific">Nitrospira lenta</name>
    <dbReference type="NCBI Taxonomy" id="1436998"/>
    <lineage>
        <taxon>Bacteria</taxon>
        <taxon>Pseudomonadati</taxon>
        <taxon>Nitrospirota</taxon>
        <taxon>Nitrospiria</taxon>
        <taxon>Nitrospirales</taxon>
        <taxon>Nitrospiraceae</taxon>
        <taxon>Nitrospira</taxon>
    </lineage>
</organism>
<evidence type="ECO:0000259" key="7">
    <source>
        <dbReference type="PROSITE" id="PS51194"/>
    </source>
</evidence>
<dbReference type="GO" id="GO:0005524">
    <property type="term" value="F:ATP binding"/>
    <property type="evidence" value="ECO:0007669"/>
    <property type="project" value="UniProtKB-KW"/>
</dbReference>
<dbReference type="InterPro" id="IPR049614">
    <property type="entry name" value="HrpB_DEXH"/>
</dbReference>
<dbReference type="FunFam" id="3.40.50.300:FF:002125">
    <property type="entry name" value="ATP-dependent helicase HrpB"/>
    <property type="match status" value="1"/>
</dbReference>
<evidence type="ECO:0000256" key="4">
    <source>
        <dbReference type="ARBA" id="ARBA00022840"/>
    </source>
</evidence>
<keyword evidence="1" id="KW-0547">Nucleotide-binding</keyword>
<dbReference type="PROSITE" id="PS51192">
    <property type="entry name" value="HELICASE_ATP_BIND_1"/>
    <property type="match status" value="1"/>
</dbReference>
<evidence type="ECO:0000256" key="2">
    <source>
        <dbReference type="ARBA" id="ARBA00022801"/>
    </source>
</evidence>
<dbReference type="SUPFAM" id="SSF52540">
    <property type="entry name" value="P-loop containing nucleoside triphosphate hydrolases"/>
    <property type="match status" value="1"/>
</dbReference>
<evidence type="ECO:0000313" key="8">
    <source>
        <dbReference type="EMBL" id="SPP66432.1"/>
    </source>
</evidence>
<dbReference type="SMART" id="SM00847">
    <property type="entry name" value="HA2"/>
    <property type="match status" value="1"/>
</dbReference>
<dbReference type="CDD" id="cd18791">
    <property type="entry name" value="SF2_C_RHA"/>
    <property type="match status" value="1"/>
</dbReference>
<dbReference type="InterPro" id="IPR027417">
    <property type="entry name" value="P-loop_NTPase"/>
</dbReference>
<dbReference type="PROSITE" id="PS51194">
    <property type="entry name" value="HELICASE_CTER"/>
    <property type="match status" value="1"/>
</dbReference>
<dbReference type="CDD" id="cd17990">
    <property type="entry name" value="DEXHc_HrpB"/>
    <property type="match status" value="1"/>
</dbReference>
<dbReference type="PIRSF" id="PIRSF005496">
    <property type="entry name" value="ATP_hel_hrpB"/>
    <property type="match status" value="1"/>
</dbReference>
<dbReference type="Pfam" id="PF08482">
    <property type="entry name" value="HrpB_C"/>
    <property type="match status" value="1"/>
</dbReference>
<keyword evidence="4" id="KW-0067">ATP-binding</keyword>
<dbReference type="GO" id="GO:0016787">
    <property type="term" value="F:hydrolase activity"/>
    <property type="evidence" value="ECO:0007669"/>
    <property type="project" value="UniProtKB-KW"/>
</dbReference>
<sequence>MSRLPIEDVLSDLRHALIRSPNGLLTAPPGAGKTTRVPLALLDAPWLQGKKLLMLEPRRLAARAAAHRMAATLNEGVGDRVGYRMRLDTKIGPTTRIEVVTEGILTRLLQQDPSLNSYGAVLFDEFHERSLQADTGLALCLESQRLFRPDLRLLIMSATLDCGPVSQLLGGAPVITCEGRMFPVETRYLDDPLTGHLDSAVTKVIRRALARDQGSLLVFLPGMAEIRRVERQLLDANLESTVHIAPLHGDLPQDAQDAAIAPALPGTRKIVLATSIAETSLTIDGVRIVIDAGLLRVPRFDPRSGLTRLDTIRVTQDSADQRRGRAGRVEPGVCYRLWTEREQASLAARRPPEILDADLTSLVLELALWGTTDPAELSWLTTPPSGSVTQAADLLIRLGALDPTGHITAHGTRMAELALHPRLSHMLLQAGPLNLTDLACDLAALLGERDLLRGPAGRQQADIRTRLDIVHGQHNHAAGATVDRGVHRRITGTAEMWRQQLSRRSTTASPRTGRNQQGVGTLLALAYPDRIAQRQAGTDARYVLANGRGALFAAPDHLGSEPYLAIAELDGGAQWAKIELAAPISQAEIESLYADQIVETEAVSWDEKTQAVQALRQRRLGGLILSQQNLSKPDPALIATALLQGVRQAGLHALAWTPELRQWQARVQFLRRTDGPDSPWPDLSDEHLLQQLDQWLGPYLHSITTLDRVKRMPLDQPLHALLNWDLQRQLDRLAPTHLTVPSGSNIRVDYESAEVPVLAVRLQELFGCQDTPRVAGGKIPVMLHLLSPAKRPVQVTKDLASFWANAYQDVRKELRGRYPKHPWPDNPLTAPPTAKAKRRAH</sequence>
<dbReference type="Pfam" id="PF00270">
    <property type="entry name" value="DEAD"/>
    <property type="match status" value="1"/>
</dbReference>
<dbReference type="InterPro" id="IPR007502">
    <property type="entry name" value="Helicase-assoc_dom"/>
</dbReference>
<feature type="domain" description="Helicase C-terminal" evidence="7">
    <location>
        <begin position="196"/>
        <end position="370"/>
    </location>
</feature>
<evidence type="ECO:0000256" key="3">
    <source>
        <dbReference type="ARBA" id="ARBA00022806"/>
    </source>
</evidence>
<evidence type="ECO:0000256" key="5">
    <source>
        <dbReference type="SAM" id="MobiDB-lite"/>
    </source>
</evidence>
<dbReference type="InterPro" id="IPR014001">
    <property type="entry name" value="Helicase_ATP-bd"/>
</dbReference>
<proteinExistence type="predicted"/>
<dbReference type="NCBIfam" id="TIGR01970">
    <property type="entry name" value="DEAH_box_HrpB"/>
    <property type="match status" value="1"/>
</dbReference>
<dbReference type="SMART" id="SM00490">
    <property type="entry name" value="HELICc"/>
    <property type="match status" value="1"/>
</dbReference>
<evidence type="ECO:0000259" key="6">
    <source>
        <dbReference type="PROSITE" id="PS51192"/>
    </source>
</evidence>
<dbReference type="GO" id="GO:0003724">
    <property type="term" value="F:RNA helicase activity"/>
    <property type="evidence" value="ECO:0007669"/>
    <property type="project" value="UniProtKB-EC"/>
</dbReference>
<dbReference type="PANTHER" id="PTHR43519:SF1">
    <property type="entry name" value="ATP-DEPENDENT RNA HELICASE HRPB"/>
    <property type="match status" value="1"/>
</dbReference>
<dbReference type="Gene3D" id="1.20.120.1080">
    <property type="match status" value="1"/>
</dbReference>
<dbReference type="PANTHER" id="PTHR43519">
    <property type="entry name" value="ATP-DEPENDENT RNA HELICASE HRPB"/>
    <property type="match status" value="1"/>
</dbReference>
<dbReference type="GO" id="GO:0003676">
    <property type="term" value="F:nucleic acid binding"/>
    <property type="evidence" value="ECO:0007669"/>
    <property type="project" value="InterPro"/>
</dbReference>
<dbReference type="InterPro" id="IPR013689">
    <property type="entry name" value="RNA_helicase_ATP-dep_HrpB_C"/>
</dbReference>
<keyword evidence="3 8" id="KW-0347">Helicase</keyword>
<feature type="region of interest" description="Disordered" evidence="5">
    <location>
        <begin position="817"/>
        <end position="841"/>
    </location>
</feature>
<keyword evidence="2 8" id="KW-0378">Hydrolase</keyword>
<protein>
    <submittedName>
        <fullName evidence="8">ATP-dependent RNA helicase HrpB</fullName>
        <ecNumber evidence="8">3.6.4.13</ecNumber>
    </submittedName>
</protein>
<dbReference type="AlphaFoldDB" id="A0A330L914"/>
<dbReference type="Pfam" id="PF00271">
    <property type="entry name" value="Helicase_C"/>
    <property type="match status" value="1"/>
</dbReference>
<evidence type="ECO:0000256" key="1">
    <source>
        <dbReference type="ARBA" id="ARBA00022741"/>
    </source>
</evidence>
<feature type="domain" description="Helicase ATP-binding" evidence="6">
    <location>
        <begin position="14"/>
        <end position="178"/>
    </location>
</feature>
<dbReference type="InParanoid" id="A0A330L914"/>
<dbReference type="EMBL" id="OUNR01000020">
    <property type="protein sequence ID" value="SPP66432.1"/>
    <property type="molecule type" value="Genomic_DNA"/>
</dbReference>
<dbReference type="EC" id="3.6.4.13" evidence="8"/>
<dbReference type="InterPro" id="IPR056329">
    <property type="entry name" value="CON_HrpB"/>
</dbReference>
<evidence type="ECO:0000313" key="9">
    <source>
        <dbReference type="Proteomes" id="UP000248168"/>
    </source>
</evidence>
<reference evidence="9" key="1">
    <citation type="submission" date="2018-04" db="EMBL/GenBank/DDBJ databases">
        <authorList>
            <person name="Lucker S."/>
            <person name="Sakoula D."/>
        </authorList>
    </citation>
    <scope>NUCLEOTIDE SEQUENCE [LARGE SCALE GENOMIC DNA]</scope>
</reference>
<dbReference type="SMART" id="SM00487">
    <property type="entry name" value="DEXDc"/>
    <property type="match status" value="1"/>
</dbReference>
<dbReference type="FunCoup" id="A0A330L914">
    <property type="interactions" value="122"/>
</dbReference>
<dbReference type="Proteomes" id="UP000248168">
    <property type="component" value="Unassembled WGS sequence"/>
</dbReference>
<dbReference type="InterPro" id="IPR010225">
    <property type="entry name" value="HrpB"/>
</dbReference>
<dbReference type="OrthoDB" id="9805617at2"/>
<keyword evidence="9" id="KW-1185">Reference proteome</keyword>
<gene>
    <name evidence="8" type="primary">hrpB</name>
    <name evidence="8" type="ORF">NITLEN_70022</name>
</gene>
<accession>A0A330L914</accession>
<name>A0A330L914_9BACT</name>
<dbReference type="RefSeq" id="WP_121990596.1">
    <property type="nucleotide sequence ID" value="NZ_OUNR01000020.1"/>
</dbReference>